<sequence length="76" mass="8390">MARMTEEEADALDEEITNADITLKPGKGGIFTRQRELLDALDRASADYIMTRAIATNKMPLQILGEMVHEKIAANA</sequence>
<accession>A0A806KHK5</accession>
<protein>
    <submittedName>
        <fullName evidence="1">Uncharacterized protein</fullName>
    </submittedName>
</protein>
<dbReference type="AlphaFoldDB" id="A0A806KHK5"/>
<dbReference type="EMBL" id="JQ844277">
    <property type="protein sequence ID" value="AGS54105.1"/>
    <property type="molecule type" value="Genomic_DNA"/>
</dbReference>
<organism evidence="1">
    <name type="scientific">uncultured bacterium contig00021</name>
    <dbReference type="NCBI Taxonomy" id="1181511"/>
    <lineage>
        <taxon>Bacteria</taxon>
        <taxon>environmental samples</taxon>
    </lineage>
</organism>
<proteinExistence type="predicted"/>
<name>A0A806KHK5_9BACT</name>
<reference evidence="1" key="1">
    <citation type="submission" date="2012-03" db="EMBL/GenBank/DDBJ databases">
        <title>Functional metagenomics reveals considerable lignocellulase gene clusters in the gut microbiome of a wood-feeding higher termite.</title>
        <authorList>
            <person name="Liu N."/>
        </authorList>
    </citation>
    <scope>NUCLEOTIDE SEQUENCE</scope>
</reference>
<evidence type="ECO:0000313" key="1">
    <source>
        <dbReference type="EMBL" id="AGS54105.1"/>
    </source>
</evidence>